<proteinExistence type="predicted"/>
<dbReference type="EMBL" id="KV454406">
    <property type="protein sequence ID" value="ODQ67896.1"/>
    <property type="molecule type" value="Genomic_DNA"/>
</dbReference>
<gene>
    <name evidence="1" type="ORF">NADFUDRAFT_20848</name>
</gene>
<dbReference type="OrthoDB" id="9970095at2759"/>
<sequence length="136" mass="15927">MPFESELTQYYYKNQFLAPINSYDFHTYYFQSYQPSRLQASELREKLLLDFAQEIADGQINVFKLWDAPVGPHPYAMWEADVRNPEVYGRLVQWYALNHGDLSVLIHPHTGDDFHDHVNCGIWLGDKVKLIVDSFA</sequence>
<dbReference type="Gene3D" id="3.30.70.1240">
    <property type="entry name" value="DOPA-like domains"/>
    <property type="match status" value="1"/>
</dbReference>
<dbReference type="InterPro" id="IPR023389">
    <property type="entry name" value="DOPA-like_sf"/>
</dbReference>
<reference evidence="1 2" key="1">
    <citation type="journal article" date="2016" name="Proc. Natl. Acad. Sci. U.S.A.">
        <title>Comparative genomics of biotechnologically important yeasts.</title>
        <authorList>
            <person name="Riley R."/>
            <person name="Haridas S."/>
            <person name="Wolfe K.H."/>
            <person name="Lopes M.R."/>
            <person name="Hittinger C.T."/>
            <person name="Goeker M."/>
            <person name="Salamov A.A."/>
            <person name="Wisecaver J.H."/>
            <person name="Long T.M."/>
            <person name="Calvey C.H."/>
            <person name="Aerts A.L."/>
            <person name="Barry K.W."/>
            <person name="Choi C."/>
            <person name="Clum A."/>
            <person name="Coughlan A.Y."/>
            <person name="Deshpande S."/>
            <person name="Douglass A.P."/>
            <person name="Hanson S.J."/>
            <person name="Klenk H.-P."/>
            <person name="LaButti K.M."/>
            <person name="Lapidus A."/>
            <person name="Lindquist E.A."/>
            <person name="Lipzen A.M."/>
            <person name="Meier-Kolthoff J.P."/>
            <person name="Ohm R.A."/>
            <person name="Otillar R.P."/>
            <person name="Pangilinan J.L."/>
            <person name="Peng Y."/>
            <person name="Rokas A."/>
            <person name="Rosa C.A."/>
            <person name="Scheuner C."/>
            <person name="Sibirny A.A."/>
            <person name="Slot J.C."/>
            <person name="Stielow J.B."/>
            <person name="Sun H."/>
            <person name="Kurtzman C.P."/>
            <person name="Blackwell M."/>
            <person name="Grigoriev I.V."/>
            <person name="Jeffries T.W."/>
        </authorList>
    </citation>
    <scope>NUCLEOTIDE SEQUENCE [LARGE SCALE GENOMIC DNA]</scope>
    <source>
        <strain evidence="1 2">DSM 6958</strain>
    </source>
</reference>
<dbReference type="InterPro" id="IPR014980">
    <property type="entry name" value="DOPA_dioxygen"/>
</dbReference>
<keyword evidence="2" id="KW-1185">Reference proteome</keyword>
<evidence type="ECO:0000313" key="2">
    <source>
        <dbReference type="Proteomes" id="UP000095009"/>
    </source>
</evidence>
<organism evidence="1 2">
    <name type="scientific">Nadsonia fulvescens var. elongata DSM 6958</name>
    <dbReference type="NCBI Taxonomy" id="857566"/>
    <lineage>
        <taxon>Eukaryota</taxon>
        <taxon>Fungi</taxon>
        <taxon>Dikarya</taxon>
        <taxon>Ascomycota</taxon>
        <taxon>Saccharomycotina</taxon>
        <taxon>Dipodascomycetes</taxon>
        <taxon>Dipodascales</taxon>
        <taxon>Dipodascales incertae sedis</taxon>
        <taxon>Nadsonia</taxon>
    </lineage>
</organism>
<accession>A0A1E3PR49</accession>
<dbReference type="Pfam" id="PF08883">
    <property type="entry name" value="DOPA_dioxygen"/>
    <property type="match status" value="1"/>
</dbReference>
<dbReference type="AlphaFoldDB" id="A0A1E3PR49"/>
<dbReference type="Proteomes" id="UP000095009">
    <property type="component" value="Unassembled WGS sequence"/>
</dbReference>
<dbReference type="SUPFAM" id="SSF143410">
    <property type="entry name" value="DOPA-like"/>
    <property type="match status" value="1"/>
</dbReference>
<dbReference type="PANTHER" id="PTHR36423:SF2">
    <property type="entry name" value="AFR070WP"/>
    <property type="match status" value="1"/>
</dbReference>
<evidence type="ECO:0000313" key="1">
    <source>
        <dbReference type="EMBL" id="ODQ67896.1"/>
    </source>
</evidence>
<keyword evidence="1" id="KW-0223">Dioxygenase</keyword>
<dbReference type="GO" id="GO:0051213">
    <property type="term" value="F:dioxygenase activity"/>
    <property type="evidence" value="ECO:0007669"/>
    <property type="project" value="UniProtKB-KW"/>
</dbReference>
<protein>
    <submittedName>
        <fullName evidence="1">Dopa 4,5-dioxygenase</fullName>
    </submittedName>
</protein>
<name>A0A1E3PR49_9ASCO</name>
<keyword evidence="1" id="KW-0560">Oxidoreductase</keyword>
<dbReference type="PANTHER" id="PTHR36423">
    <property type="entry name" value="AFR070WP"/>
    <property type="match status" value="1"/>
</dbReference>